<evidence type="ECO:0000313" key="9">
    <source>
        <dbReference type="EMBL" id="BEQ16494.1"/>
    </source>
</evidence>
<evidence type="ECO:0000259" key="8">
    <source>
        <dbReference type="Pfam" id="PF02085"/>
    </source>
</evidence>
<keyword evidence="3 6" id="KW-0479">Metal-binding</keyword>
<reference evidence="10" key="1">
    <citation type="journal article" date="2023" name="Arch. Microbiol.">
        <title>Desulfoferula mesophilus gen. nov. sp. nov., a mesophilic sulfate-reducing bacterium isolated from a brackish lake sediment.</title>
        <authorList>
            <person name="Watanabe T."/>
            <person name="Yabe T."/>
            <person name="Tsuji J.M."/>
            <person name="Fukui M."/>
        </authorList>
    </citation>
    <scope>NUCLEOTIDE SEQUENCE [LARGE SCALE GENOMIC DNA]</scope>
    <source>
        <strain evidence="10">12FAK</strain>
    </source>
</reference>
<keyword evidence="1" id="KW-0813">Transport</keyword>
<sequence length="141" mass="15131">MKYMTTLLAAALTLALAAPLALGQEDVMTLSSAEQGLKDRPPVVFSHAKHSDIYDCTACHHEYDKFMANQGGGEAKCSECHQPSATAKNPTPLTLAFHQQCKSCHLKLIQMKAPQTGPIMCGDCHRAGVPAAPQAKEAKKK</sequence>
<dbReference type="Proteomes" id="UP001366166">
    <property type="component" value="Chromosome"/>
</dbReference>
<organism evidence="9 10">
    <name type="scientific">Desulfoferula mesophila</name>
    <dbReference type="NCBI Taxonomy" id="3058419"/>
    <lineage>
        <taxon>Bacteria</taxon>
        <taxon>Pseudomonadati</taxon>
        <taxon>Thermodesulfobacteriota</taxon>
        <taxon>Desulfarculia</taxon>
        <taxon>Desulfarculales</taxon>
        <taxon>Desulfarculaceae</taxon>
        <taxon>Desulfoferula</taxon>
    </lineage>
</organism>
<feature type="binding site" description="axial binding residue" evidence="6">
    <location>
        <position position="104"/>
    </location>
    <ligand>
        <name>heme c</name>
        <dbReference type="ChEBI" id="CHEBI:61717"/>
        <label>1</label>
    </ligand>
    <ligandPart>
        <name>Fe</name>
        <dbReference type="ChEBI" id="CHEBI:18248"/>
    </ligandPart>
</feature>
<comment type="cofactor">
    <cofactor evidence="6">
        <name>heme c</name>
        <dbReference type="ChEBI" id="CHEBI:61717"/>
    </cofactor>
    <text evidence="6">Binds 4 heme c groups covalently per monomer.</text>
</comment>
<feature type="binding site" description="axial binding residue" evidence="6">
    <location>
        <position position="59"/>
    </location>
    <ligand>
        <name>heme c</name>
        <dbReference type="ChEBI" id="CHEBI:61717"/>
        <label>1</label>
    </ligand>
    <ligandPart>
        <name>Fe</name>
        <dbReference type="ChEBI" id="CHEBI:18248"/>
    </ligandPart>
</feature>
<gene>
    <name evidence="9" type="ORF">FAK_35600</name>
</gene>
<evidence type="ECO:0000256" key="4">
    <source>
        <dbReference type="ARBA" id="ARBA00022982"/>
    </source>
</evidence>
<dbReference type="PRINTS" id="PR00609">
    <property type="entry name" value="CYTOCHROMEC3"/>
</dbReference>
<feature type="binding site" description="axial binding residue" evidence="6">
    <location>
        <position position="61"/>
    </location>
    <ligand>
        <name>heme c</name>
        <dbReference type="ChEBI" id="CHEBI:61717"/>
        <label>1</label>
    </ligand>
    <ligandPart>
        <name>Fe</name>
        <dbReference type="ChEBI" id="CHEBI:18248"/>
    </ligandPart>
</feature>
<feature type="binding site" description="axial binding residue" evidence="6">
    <location>
        <position position="124"/>
    </location>
    <ligand>
        <name>heme c</name>
        <dbReference type="ChEBI" id="CHEBI:61717"/>
        <label>1</label>
    </ligand>
    <ligandPart>
        <name>Fe</name>
        <dbReference type="ChEBI" id="CHEBI:18248"/>
    </ligandPart>
</feature>
<feature type="binding site" description="axial binding residue" evidence="6">
    <location>
        <position position="125"/>
    </location>
    <ligand>
        <name>heme c</name>
        <dbReference type="ChEBI" id="CHEBI:61717"/>
        <label>1</label>
    </ligand>
    <ligandPart>
        <name>Fe</name>
        <dbReference type="ChEBI" id="CHEBI:18248"/>
    </ligandPart>
</feature>
<dbReference type="GO" id="GO:0020037">
    <property type="term" value="F:heme binding"/>
    <property type="evidence" value="ECO:0007669"/>
    <property type="project" value="InterPro"/>
</dbReference>
<proteinExistence type="predicted"/>
<feature type="binding site" description="axial binding residue" evidence="6">
    <location>
        <position position="50"/>
    </location>
    <ligand>
        <name>heme c</name>
        <dbReference type="ChEBI" id="CHEBI:61717"/>
        <label>1</label>
    </ligand>
    <ligandPart>
        <name>Fe</name>
        <dbReference type="ChEBI" id="CHEBI:18248"/>
    </ligandPart>
</feature>
<keyword evidence="5 6" id="KW-0408">Iron</keyword>
<evidence type="ECO:0000256" key="2">
    <source>
        <dbReference type="ARBA" id="ARBA00022617"/>
    </source>
</evidence>
<feature type="binding site" description="axial binding residue" evidence="6">
    <location>
        <position position="47"/>
    </location>
    <ligand>
        <name>heme c</name>
        <dbReference type="ChEBI" id="CHEBI:61717"/>
        <label>1</label>
    </ligand>
    <ligandPart>
        <name>Fe</name>
        <dbReference type="ChEBI" id="CHEBI:18248"/>
    </ligandPart>
</feature>
<feature type="binding site" description="axial binding residue" evidence="6">
    <location>
        <position position="56"/>
    </location>
    <ligand>
        <name>heme c</name>
        <dbReference type="ChEBI" id="CHEBI:61717"/>
        <label>1</label>
    </ligand>
    <ligandPart>
        <name>Fe</name>
        <dbReference type="ChEBI" id="CHEBI:18248"/>
    </ligandPart>
</feature>
<feature type="domain" description="Class III cytochrome C" evidence="8">
    <location>
        <begin position="32"/>
        <end position="125"/>
    </location>
</feature>
<dbReference type="Gene3D" id="3.90.10.10">
    <property type="entry name" value="Cytochrome C3"/>
    <property type="match status" value="1"/>
</dbReference>
<dbReference type="Pfam" id="PF02085">
    <property type="entry name" value="Cytochrom_CIII"/>
    <property type="match status" value="1"/>
</dbReference>
<dbReference type="GO" id="GO:0009055">
    <property type="term" value="F:electron transfer activity"/>
    <property type="evidence" value="ECO:0007669"/>
    <property type="project" value="InterPro"/>
</dbReference>
<dbReference type="AlphaFoldDB" id="A0AAU9ETN3"/>
<dbReference type="SUPFAM" id="SSF48695">
    <property type="entry name" value="Multiheme cytochromes"/>
    <property type="match status" value="1"/>
</dbReference>
<dbReference type="InterPro" id="IPR002322">
    <property type="entry name" value="Cyt_c_III"/>
</dbReference>
<feature type="chain" id="PRO_5043695224" description="Class III cytochrome C domain-containing protein" evidence="7">
    <location>
        <begin position="24"/>
        <end position="141"/>
    </location>
</feature>
<evidence type="ECO:0000313" key="10">
    <source>
        <dbReference type="Proteomes" id="UP001366166"/>
    </source>
</evidence>
<evidence type="ECO:0000256" key="6">
    <source>
        <dbReference type="PIRSR" id="PIRSR602322-1"/>
    </source>
</evidence>
<evidence type="ECO:0000256" key="3">
    <source>
        <dbReference type="ARBA" id="ARBA00022723"/>
    </source>
</evidence>
<feature type="signal peptide" evidence="7">
    <location>
        <begin position="1"/>
        <end position="23"/>
    </location>
</feature>
<feature type="binding site" description="axial binding residue" evidence="6">
    <location>
        <position position="105"/>
    </location>
    <ligand>
        <name>heme c</name>
        <dbReference type="ChEBI" id="CHEBI:61717"/>
        <label>1</label>
    </ligand>
    <ligandPart>
        <name>Fe</name>
        <dbReference type="ChEBI" id="CHEBI:18248"/>
    </ligandPart>
</feature>
<dbReference type="RefSeq" id="WP_338602385.1">
    <property type="nucleotide sequence ID" value="NZ_AP028679.1"/>
</dbReference>
<dbReference type="InterPro" id="IPR020942">
    <property type="entry name" value="Cyt_c_III_dom"/>
</dbReference>
<dbReference type="EMBL" id="AP028679">
    <property type="protein sequence ID" value="BEQ16494.1"/>
    <property type="molecule type" value="Genomic_DNA"/>
</dbReference>
<evidence type="ECO:0000256" key="5">
    <source>
        <dbReference type="ARBA" id="ARBA00023004"/>
    </source>
</evidence>
<protein>
    <recommendedName>
        <fullName evidence="8">Class III cytochrome C domain-containing protein</fullName>
    </recommendedName>
</protein>
<feature type="binding site" description="axial binding residue" evidence="6">
    <location>
        <position position="101"/>
    </location>
    <ligand>
        <name>heme c</name>
        <dbReference type="ChEBI" id="CHEBI:61717"/>
        <label>1</label>
    </ligand>
    <ligandPart>
        <name>Fe</name>
        <dbReference type="ChEBI" id="CHEBI:18248"/>
    </ligandPart>
</feature>
<evidence type="ECO:0000256" key="7">
    <source>
        <dbReference type="SAM" id="SignalP"/>
    </source>
</evidence>
<evidence type="ECO:0000256" key="1">
    <source>
        <dbReference type="ARBA" id="ARBA00022448"/>
    </source>
</evidence>
<dbReference type="KEGG" id="dmp:FAK_35600"/>
<dbReference type="CDD" id="cd08168">
    <property type="entry name" value="Cytochrom_C3"/>
    <property type="match status" value="1"/>
</dbReference>
<keyword evidence="10" id="KW-1185">Reference proteome</keyword>
<dbReference type="GO" id="GO:0046872">
    <property type="term" value="F:metal ion binding"/>
    <property type="evidence" value="ECO:0007669"/>
    <property type="project" value="UniProtKB-KW"/>
</dbReference>
<keyword evidence="7" id="KW-0732">Signal</keyword>
<feature type="binding site" description="axial binding residue" evidence="6">
    <location>
        <position position="60"/>
    </location>
    <ligand>
        <name>heme c</name>
        <dbReference type="ChEBI" id="CHEBI:61717"/>
        <label>1</label>
    </ligand>
    <ligandPart>
        <name>Fe</name>
        <dbReference type="ChEBI" id="CHEBI:18248"/>
    </ligandPart>
</feature>
<dbReference type="InterPro" id="IPR036280">
    <property type="entry name" value="Multihaem_cyt_sf"/>
</dbReference>
<name>A0AAU9ETN3_9BACT</name>
<keyword evidence="4" id="KW-0249">Electron transport</keyword>
<feature type="binding site" description="axial binding residue" evidence="6">
    <location>
        <position position="121"/>
    </location>
    <ligand>
        <name>heme c</name>
        <dbReference type="ChEBI" id="CHEBI:61717"/>
        <label>1</label>
    </ligand>
    <ligandPart>
        <name>Fe</name>
        <dbReference type="ChEBI" id="CHEBI:18248"/>
    </ligandPart>
</feature>
<accession>A0AAU9ETN3</accession>
<keyword evidence="2 6" id="KW-0349">Heme</keyword>